<evidence type="ECO:0000313" key="2">
    <source>
        <dbReference type="Proteomes" id="UP001175211"/>
    </source>
</evidence>
<dbReference type="EMBL" id="JAUEPS010000016">
    <property type="protein sequence ID" value="KAK0458773.1"/>
    <property type="molecule type" value="Genomic_DNA"/>
</dbReference>
<evidence type="ECO:0000313" key="1">
    <source>
        <dbReference type="EMBL" id="KAK0458773.1"/>
    </source>
</evidence>
<keyword evidence="2" id="KW-1185">Reference proteome</keyword>
<dbReference type="AlphaFoldDB" id="A0AA39KH66"/>
<dbReference type="Proteomes" id="UP001175211">
    <property type="component" value="Unassembled WGS sequence"/>
</dbReference>
<comment type="caution">
    <text evidence="1">The sequence shown here is derived from an EMBL/GenBank/DDBJ whole genome shotgun (WGS) entry which is preliminary data.</text>
</comment>
<accession>A0AA39KH66</accession>
<protein>
    <submittedName>
        <fullName evidence="1">Uncharacterized protein</fullName>
    </submittedName>
</protein>
<sequence length="92" mass="10326">MSEQISRLVSSVEEEYRHGAEDEVMADPNMEWKDMAGGQEFEIRDESDDGDGDAARQHLRKAVARVFAINKPLYIAATACTLHKSSPLHPLR</sequence>
<name>A0AA39KH66_ARMTA</name>
<dbReference type="RefSeq" id="XP_060331023.1">
    <property type="nucleotide sequence ID" value="XM_060477371.1"/>
</dbReference>
<gene>
    <name evidence="1" type="ORF">EV420DRAFT_1642493</name>
</gene>
<reference evidence="1" key="1">
    <citation type="submission" date="2023-06" db="EMBL/GenBank/DDBJ databases">
        <authorList>
            <consortium name="Lawrence Berkeley National Laboratory"/>
            <person name="Ahrendt S."/>
            <person name="Sahu N."/>
            <person name="Indic B."/>
            <person name="Wong-Bajracharya J."/>
            <person name="Merenyi Z."/>
            <person name="Ke H.-M."/>
            <person name="Monk M."/>
            <person name="Kocsube S."/>
            <person name="Drula E."/>
            <person name="Lipzen A."/>
            <person name="Balint B."/>
            <person name="Henrissat B."/>
            <person name="Andreopoulos B."/>
            <person name="Martin F.M."/>
            <person name="Harder C.B."/>
            <person name="Rigling D."/>
            <person name="Ford K.L."/>
            <person name="Foster G.D."/>
            <person name="Pangilinan J."/>
            <person name="Papanicolaou A."/>
            <person name="Barry K."/>
            <person name="LaButti K."/>
            <person name="Viragh M."/>
            <person name="Koriabine M."/>
            <person name="Yan M."/>
            <person name="Riley R."/>
            <person name="Champramary S."/>
            <person name="Plett K.L."/>
            <person name="Tsai I.J."/>
            <person name="Slot J."/>
            <person name="Sipos G."/>
            <person name="Plett J."/>
            <person name="Nagy L.G."/>
            <person name="Grigoriev I.V."/>
        </authorList>
    </citation>
    <scope>NUCLEOTIDE SEQUENCE</scope>
    <source>
        <strain evidence="1">CCBAS 213</strain>
    </source>
</reference>
<organism evidence="1 2">
    <name type="scientific">Armillaria tabescens</name>
    <name type="common">Ringless honey mushroom</name>
    <name type="synonym">Agaricus tabescens</name>
    <dbReference type="NCBI Taxonomy" id="1929756"/>
    <lineage>
        <taxon>Eukaryota</taxon>
        <taxon>Fungi</taxon>
        <taxon>Dikarya</taxon>
        <taxon>Basidiomycota</taxon>
        <taxon>Agaricomycotina</taxon>
        <taxon>Agaricomycetes</taxon>
        <taxon>Agaricomycetidae</taxon>
        <taxon>Agaricales</taxon>
        <taxon>Marasmiineae</taxon>
        <taxon>Physalacriaceae</taxon>
        <taxon>Desarmillaria</taxon>
    </lineage>
</organism>
<dbReference type="GeneID" id="85360919"/>
<proteinExistence type="predicted"/>